<comment type="subcellular location">
    <subcellularLocation>
        <location evidence="1">Membrane</location>
    </subcellularLocation>
</comment>
<dbReference type="Pfam" id="PF10250">
    <property type="entry name" value="O-FucT"/>
    <property type="match status" value="1"/>
</dbReference>
<dbReference type="CDD" id="cd11299">
    <property type="entry name" value="O-FucT_plant"/>
    <property type="match status" value="1"/>
</dbReference>
<sequence length="542" mass="61280">MLSSCVAHDGAHGAEGMDDERRIAPFKARDAENEQLPKKSWRTRMKVFTRRRMAPGVLFLLCVVSLLFCMEQEKLKWTSVDLGHSMEGSHESNYSTLNTSANQHKTQVISDSLRRSSPSLGWRSSASLRNSQWPLPPERSNGYVVVRCNGGLNQQRGAICNAVLAARIMNATLVLPELDTNSFWHDKSGFAGIYDVDHFIASLANDVKIVKALPLVGKKQRRLKPFQLRPPRNASPSWYETVALAKMKQHGAIHLSPFSHRLAEELENHEYQRLRCRVNFHALRFREDVLGLSSKIVARLRAEGQYLAIHLRFEMDMLAFAGCVDIFTPAEQAVLIKYRKENFAEKTLHYSDRRLIGKCPLTPEEVGLILRSLGYDNSTRIYLAAGDIFGGERFMGPLRKLFPRLENRTTVATADELNRISAEGKGLLGPAVDYMVCLLSDVFMPTYDGPSNFANNLLGHRLYFGFRTSIRPDRKALAPIFMKMEEGSLEQEEFQEEIRAVMQSTLVGGPHTRVEPESFYTNPWPECFCKPRAAQKSDQCPG</sequence>
<keyword evidence="10" id="KW-0119">Carbohydrate metabolism</keyword>
<dbReference type="EMBL" id="CM026430">
    <property type="protein sequence ID" value="KAG0563010.1"/>
    <property type="molecule type" value="Genomic_DNA"/>
</dbReference>
<dbReference type="GO" id="GO:0006004">
    <property type="term" value="P:fucose metabolic process"/>
    <property type="evidence" value="ECO:0007669"/>
    <property type="project" value="UniProtKB-KW"/>
</dbReference>
<reference evidence="12" key="1">
    <citation type="submission" date="2020-06" db="EMBL/GenBank/DDBJ databases">
        <title>WGS assembly of Ceratodon purpureus strain R40.</title>
        <authorList>
            <person name="Carey S.B."/>
            <person name="Jenkins J."/>
            <person name="Shu S."/>
            <person name="Lovell J.T."/>
            <person name="Sreedasyam A."/>
            <person name="Maumus F."/>
            <person name="Tiley G.P."/>
            <person name="Fernandez-Pozo N."/>
            <person name="Barry K."/>
            <person name="Chen C."/>
            <person name="Wang M."/>
            <person name="Lipzen A."/>
            <person name="Daum C."/>
            <person name="Saski C.A."/>
            <person name="Payton A.C."/>
            <person name="Mcbreen J.C."/>
            <person name="Conrad R.E."/>
            <person name="Kollar L.M."/>
            <person name="Olsson S."/>
            <person name="Huttunen S."/>
            <person name="Landis J.B."/>
            <person name="Wickett N.J."/>
            <person name="Johnson M.G."/>
            <person name="Rensing S.A."/>
            <person name="Grimwood J."/>
            <person name="Schmutz J."/>
            <person name="Mcdaniel S.F."/>
        </authorList>
    </citation>
    <scope>NUCLEOTIDE SEQUENCE</scope>
    <source>
        <strain evidence="12">R40</strain>
    </source>
</reference>
<keyword evidence="13" id="KW-1185">Reference proteome</keyword>
<comment type="similarity">
    <text evidence="2">Belongs to the glycosyltransferase GT106 family.</text>
</comment>
<keyword evidence="4" id="KW-0808">Transferase</keyword>
<keyword evidence="7" id="KW-0472">Membrane</keyword>
<evidence type="ECO:0000256" key="7">
    <source>
        <dbReference type="ARBA" id="ARBA00023136"/>
    </source>
</evidence>
<evidence type="ECO:0000256" key="4">
    <source>
        <dbReference type="ARBA" id="ARBA00022679"/>
    </source>
</evidence>
<dbReference type="Proteomes" id="UP000822688">
    <property type="component" value="Chromosome 9"/>
</dbReference>
<evidence type="ECO:0000313" key="12">
    <source>
        <dbReference type="EMBL" id="KAG0563010.1"/>
    </source>
</evidence>
<keyword evidence="6" id="KW-1133">Transmembrane helix</keyword>
<name>A0A8T0GVG0_CERPU</name>
<organism evidence="12 13">
    <name type="scientific">Ceratodon purpureus</name>
    <name type="common">Fire moss</name>
    <name type="synonym">Dicranum purpureum</name>
    <dbReference type="NCBI Taxonomy" id="3225"/>
    <lineage>
        <taxon>Eukaryota</taxon>
        <taxon>Viridiplantae</taxon>
        <taxon>Streptophyta</taxon>
        <taxon>Embryophyta</taxon>
        <taxon>Bryophyta</taxon>
        <taxon>Bryophytina</taxon>
        <taxon>Bryopsida</taxon>
        <taxon>Dicranidae</taxon>
        <taxon>Pseudoditrichales</taxon>
        <taxon>Ditrichaceae</taxon>
        <taxon>Ceratodon</taxon>
    </lineage>
</organism>
<dbReference type="PANTHER" id="PTHR31741">
    <property type="entry name" value="OS02G0726500 PROTEIN-RELATED"/>
    <property type="match status" value="1"/>
</dbReference>
<evidence type="ECO:0000313" key="13">
    <source>
        <dbReference type="Proteomes" id="UP000822688"/>
    </source>
</evidence>
<gene>
    <name evidence="12" type="ORF">KC19_9G189500</name>
</gene>
<dbReference type="InterPro" id="IPR024709">
    <property type="entry name" value="FucosylTrfase_pln"/>
</dbReference>
<evidence type="ECO:0000256" key="3">
    <source>
        <dbReference type="ARBA" id="ARBA00022676"/>
    </source>
</evidence>
<evidence type="ECO:0000256" key="11">
    <source>
        <dbReference type="ARBA" id="ARBA00030350"/>
    </source>
</evidence>
<dbReference type="InterPro" id="IPR019378">
    <property type="entry name" value="GDP-Fuc_O-FucTrfase"/>
</dbReference>
<evidence type="ECO:0000256" key="9">
    <source>
        <dbReference type="ARBA" id="ARBA00023253"/>
    </source>
</evidence>
<dbReference type="GO" id="GO:0016020">
    <property type="term" value="C:membrane"/>
    <property type="evidence" value="ECO:0007669"/>
    <property type="project" value="UniProtKB-SubCell"/>
</dbReference>
<keyword evidence="8" id="KW-0325">Glycoprotein</keyword>
<proteinExistence type="inferred from homology"/>
<dbReference type="PANTHER" id="PTHR31741:SF14">
    <property type="entry name" value="O-FUCOSYLTRANSFERASE 1"/>
    <property type="match status" value="1"/>
</dbReference>
<comment type="caution">
    <text evidence="12">The sequence shown here is derived from an EMBL/GenBank/DDBJ whole genome shotgun (WGS) entry which is preliminary data.</text>
</comment>
<evidence type="ECO:0000256" key="8">
    <source>
        <dbReference type="ARBA" id="ARBA00023180"/>
    </source>
</evidence>
<keyword evidence="9" id="KW-0294">Fucose metabolism</keyword>
<protein>
    <recommendedName>
        <fullName evidence="11">O-fucosyltransferase family protein</fullName>
    </recommendedName>
</protein>
<evidence type="ECO:0000256" key="10">
    <source>
        <dbReference type="ARBA" id="ARBA00023277"/>
    </source>
</evidence>
<dbReference type="GO" id="GO:0005768">
    <property type="term" value="C:endosome"/>
    <property type="evidence" value="ECO:0007669"/>
    <property type="project" value="TreeGrafter"/>
</dbReference>
<keyword evidence="3" id="KW-0328">Glycosyltransferase</keyword>
<accession>A0A8T0GVG0</accession>
<dbReference type="GO" id="GO:0005802">
    <property type="term" value="C:trans-Golgi network"/>
    <property type="evidence" value="ECO:0007669"/>
    <property type="project" value="TreeGrafter"/>
</dbReference>
<keyword evidence="5" id="KW-0812">Transmembrane</keyword>
<evidence type="ECO:0000256" key="5">
    <source>
        <dbReference type="ARBA" id="ARBA00022692"/>
    </source>
</evidence>
<dbReference type="AlphaFoldDB" id="A0A8T0GVG0"/>
<evidence type="ECO:0000256" key="1">
    <source>
        <dbReference type="ARBA" id="ARBA00004370"/>
    </source>
</evidence>
<evidence type="ECO:0000256" key="6">
    <source>
        <dbReference type="ARBA" id="ARBA00022989"/>
    </source>
</evidence>
<dbReference type="GO" id="GO:0016757">
    <property type="term" value="F:glycosyltransferase activity"/>
    <property type="evidence" value="ECO:0007669"/>
    <property type="project" value="UniProtKB-KW"/>
</dbReference>
<dbReference type="PIRSF" id="PIRSF009360">
    <property type="entry name" value="UCP009360"/>
    <property type="match status" value="1"/>
</dbReference>
<evidence type="ECO:0000256" key="2">
    <source>
        <dbReference type="ARBA" id="ARBA00007737"/>
    </source>
</evidence>